<reference evidence="3 5" key="2">
    <citation type="submission" date="2016-09" db="EMBL/GenBank/DDBJ databases">
        <authorList>
            <consortium name="Pathogen Informatics"/>
        </authorList>
    </citation>
    <scope>NUCLEOTIDE SEQUENCE [LARGE SCALE GENOMIC DNA]</scope>
    <source>
        <strain evidence="3 5">82B</strain>
    </source>
</reference>
<dbReference type="EMBL" id="FMPI01000016">
    <property type="protein sequence ID" value="SCT22468.1"/>
    <property type="molecule type" value="Genomic_DNA"/>
</dbReference>
<evidence type="ECO:0000313" key="3">
    <source>
        <dbReference type="EMBL" id="SCT29933.1"/>
    </source>
</evidence>
<feature type="transmembrane region" description="Helical" evidence="1">
    <location>
        <begin position="90"/>
        <end position="112"/>
    </location>
</feature>
<proteinExistence type="predicted"/>
<dbReference type="Proteomes" id="UP000095768">
    <property type="component" value="Unassembled WGS sequence"/>
</dbReference>
<feature type="transmembrane region" description="Helical" evidence="1">
    <location>
        <begin position="124"/>
        <end position="146"/>
    </location>
</feature>
<dbReference type="EMBL" id="FMPG01000012">
    <property type="protein sequence ID" value="SCT29933.1"/>
    <property type="molecule type" value="Genomic_DNA"/>
</dbReference>
<reference evidence="2 4" key="1">
    <citation type="submission" date="2016-09" db="EMBL/GenBank/DDBJ databases">
        <authorList>
            <consortium name="Pathogen Informatics"/>
            <person name="Sun Q."/>
            <person name="Inoue M."/>
        </authorList>
    </citation>
    <scope>NUCLEOTIDE SEQUENCE [LARGE SCALE GENOMIC DNA]</scope>
    <source>
        <strain evidence="2 4">82C</strain>
    </source>
</reference>
<organism evidence="3 5">
    <name type="scientific">Staphylococcus caeli</name>
    <dbReference type="NCBI Taxonomy" id="2201815"/>
    <lineage>
        <taxon>Bacteria</taxon>
        <taxon>Bacillati</taxon>
        <taxon>Bacillota</taxon>
        <taxon>Bacilli</taxon>
        <taxon>Bacillales</taxon>
        <taxon>Staphylococcaceae</taxon>
        <taxon>Staphylococcus</taxon>
    </lineage>
</organism>
<name>A0A1D4Q400_9STAP</name>
<accession>A0A1D4Q400</accession>
<gene>
    <name evidence="3" type="ORF">SAMEA2297795_02177</name>
    <name evidence="2" type="ORF">SAMEA2297796_01960</name>
</gene>
<dbReference type="AlphaFoldDB" id="A0A1D4Q400"/>
<dbReference type="Proteomes" id="UP000095412">
    <property type="component" value="Unassembled WGS sequence"/>
</dbReference>
<evidence type="ECO:0000313" key="2">
    <source>
        <dbReference type="EMBL" id="SCT22468.1"/>
    </source>
</evidence>
<feature type="transmembrane region" description="Helical" evidence="1">
    <location>
        <begin position="64"/>
        <end position="83"/>
    </location>
</feature>
<evidence type="ECO:0000256" key="1">
    <source>
        <dbReference type="SAM" id="Phobius"/>
    </source>
</evidence>
<evidence type="ECO:0000313" key="4">
    <source>
        <dbReference type="Proteomes" id="UP000095412"/>
    </source>
</evidence>
<keyword evidence="4" id="KW-1185">Reference proteome</keyword>
<protein>
    <submittedName>
        <fullName evidence="3">Membrane spanning protein</fullName>
    </submittedName>
</protein>
<evidence type="ECO:0000313" key="5">
    <source>
        <dbReference type="Proteomes" id="UP000095768"/>
    </source>
</evidence>
<keyword evidence="1" id="KW-0812">Transmembrane</keyword>
<keyword evidence="1" id="KW-1133">Transmembrane helix</keyword>
<feature type="transmembrane region" description="Helical" evidence="1">
    <location>
        <begin position="16"/>
        <end position="36"/>
    </location>
</feature>
<keyword evidence="1" id="KW-0472">Membrane</keyword>
<sequence length="154" mass="17246">MMEAKPKSREIKTAHLIAYSSVIIVILSAIHLFLVLDDSVIKQMLMNSGQQASENAVGTIKSSFQFTGIMYLLANLAGVLAIWNRHTYLWWFMFAVFASQILYNLINIGAVFNAVLDVKSGINLVPLTVVLVMSFILAVYMLIVSLKRKSTFNR</sequence>